<dbReference type="InterPro" id="IPR044674">
    <property type="entry name" value="EDEM1/2/3"/>
</dbReference>
<feature type="non-terminal residue" evidence="5">
    <location>
        <position position="37"/>
    </location>
</feature>
<keyword evidence="4" id="KW-0325">Glycoprotein</keyword>
<comment type="caution">
    <text evidence="5">The sequence shown here is derived from an EMBL/GenBank/DDBJ whole genome shotgun (WGS) entry which is preliminary data.</text>
</comment>
<reference evidence="5" key="1">
    <citation type="submission" date="2021-02" db="EMBL/GenBank/DDBJ databases">
        <authorList>
            <person name="Nowell W R."/>
        </authorList>
    </citation>
    <scope>NUCLEOTIDE SEQUENCE</scope>
</reference>
<dbReference type="Pfam" id="PF01532">
    <property type="entry name" value="Glyco_hydro_47"/>
    <property type="match status" value="1"/>
</dbReference>
<evidence type="ECO:0000313" key="5">
    <source>
        <dbReference type="EMBL" id="CAF4687596.1"/>
    </source>
</evidence>
<dbReference type="InterPro" id="IPR012341">
    <property type="entry name" value="6hp_glycosidase-like_sf"/>
</dbReference>
<feature type="non-terminal residue" evidence="5">
    <location>
        <position position="1"/>
    </location>
</feature>
<dbReference type="SUPFAM" id="SSF48225">
    <property type="entry name" value="Seven-hairpin glycosidases"/>
    <property type="match status" value="1"/>
</dbReference>
<dbReference type="EMBL" id="CAJOBG010096984">
    <property type="protein sequence ID" value="CAF4687596.1"/>
    <property type="molecule type" value="Genomic_DNA"/>
</dbReference>
<comment type="similarity">
    <text evidence="2">Belongs to the glycosyl hydrolase 47 family.</text>
</comment>
<evidence type="ECO:0000256" key="2">
    <source>
        <dbReference type="ARBA" id="ARBA00007658"/>
    </source>
</evidence>
<dbReference type="GO" id="GO:0005975">
    <property type="term" value="P:carbohydrate metabolic process"/>
    <property type="evidence" value="ECO:0007669"/>
    <property type="project" value="InterPro"/>
</dbReference>
<comment type="subcellular location">
    <subcellularLocation>
        <location evidence="1">Endoplasmic reticulum</location>
    </subcellularLocation>
</comment>
<evidence type="ECO:0000256" key="3">
    <source>
        <dbReference type="ARBA" id="ARBA00022824"/>
    </source>
</evidence>
<dbReference type="GO" id="GO:0044322">
    <property type="term" value="C:endoplasmic reticulum quality control compartment"/>
    <property type="evidence" value="ECO:0007669"/>
    <property type="project" value="GOC"/>
</dbReference>
<evidence type="ECO:0000313" key="6">
    <source>
        <dbReference type="Proteomes" id="UP000663866"/>
    </source>
</evidence>
<accession>A0A821HNW6</accession>
<organism evidence="5 6">
    <name type="scientific">Rotaria magnacalcarata</name>
    <dbReference type="NCBI Taxonomy" id="392030"/>
    <lineage>
        <taxon>Eukaryota</taxon>
        <taxon>Metazoa</taxon>
        <taxon>Spiralia</taxon>
        <taxon>Gnathifera</taxon>
        <taxon>Rotifera</taxon>
        <taxon>Eurotatoria</taxon>
        <taxon>Bdelloidea</taxon>
        <taxon>Philodinida</taxon>
        <taxon>Philodinidae</taxon>
        <taxon>Rotaria</taxon>
    </lineage>
</organism>
<dbReference type="GO" id="GO:0004571">
    <property type="term" value="F:mannosyl-oligosaccharide 1,2-alpha-mannosidase activity"/>
    <property type="evidence" value="ECO:0007669"/>
    <property type="project" value="InterPro"/>
</dbReference>
<name>A0A821HNW6_9BILA</name>
<dbReference type="AlphaFoldDB" id="A0A821HNW6"/>
<dbReference type="Gene3D" id="1.50.10.10">
    <property type="match status" value="1"/>
</dbReference>
<sequence>ATGDPHYLEVGRTILNNLEKHARVPCGYAALSDISTG</sequence>
<dbReference type="GO" id="GO:1904380">
    <property type="term" value="P:endoplasmic reticulum mannose trimming"/>
    <property type="evidence" value="ECO:0007669"/>
    <property type="project" value="InterPro"/>
</dbReference>
<evidence type="ECO:0000256" key="1">
    <source>
        <dbReference type="ARBA" id="ARBA00004240"/>
    </source>
</evidence>
<keyword evidence="6" id="KW-1185">Reference proteome</keyword>
<dbReference type="GO" id="GO:0016020">
    <property type="term" value="C:membrane"/>
    <property type="evidence" value="ECO:0007669"/>
    <property type="project" value="InterPro"/>
</dbReference>
<dbReference type="PANTHER" id="PTHR45679:SF2">
    <property type="entry name" value="ER DEGRADATION-ENHANCING ALPHA-MANNOSIDASE-LIKE PROTEIN 3"/>
    <property type="match status" value="1"/>
</dbReference>
<protein>
    <submittedName>
        <fullName evidence="5">Uncharacterized protein</fullName>
    </submittedName>
</protein>
<dbReference type="Proteomes" id="UP000663866">
    <property type="component" value="Unassembled WGS sequence"/>
</dbReference>
<dbReference type="InterPro" id="IPR001382">
    <property type="entry name" value="Glyco_hydro_47"/>
</dbReference>
<keyword evidence="3" id="KW-0256">Endoplasmic reticulum</keyword>
<gene>
    <name evidence="5" type="ORF">OVN521_LOCUS47955</name>
</gene>
<evidence type="ECO:0000256" key="4">
    <source>
        <dbReference type="ARBA" id="ARBA00023180"/>
    </source>
</evidence>
<dbReference type="InterPro" id="IPR036026">
    <property type="entry name" value="Seven-hairpin_glycosidases"/>
</dbReference>
<dbReference type="PANTHER" id="PTHR45679">
    <property type="entry name" value="ER DEGRADATION-ENHANCING ALPHA-MANNOSIDASE-LIKE PROTEIN 2"/>
    <property type="match status" value="1"/>
</dbReference>
<proteinExistence type="inferred from homology"/>
<dbReference type="GO" id="GO:0005509">
    <property type="term" value="F:calcium ion binding"/>
    <property type="evidence" value="ECO:0007669"/>
    <property type="project" value="InterPro"/>
</dbReference>